<comment type="caution">
    <text evidence="1">The sequence shown here is derived from an EMBL/GenBank/DDBJ whole genome shotgun (WGS) entry which is preliminary data.</text>
</comment>
<dbReference type="AlphaFoldDB" id="A0AAJ1CIN7"/>
<dbReference type="RefSeq" id="WP_256166606.1">
    <property type="nucleotide sequence ID" value="NZ_JANGBQ010000034.1"/>
</dbReference>
<gene>
    <name evidence="1" type="ORF">NE651_14540</name>
</gene>
<evidence type="ECO:0000313" key="2">
    <source>
        <dbReference type="Proteomes" id="UP001205035"/>
    </source>
</evidence>
<sequence length="96" mass="11094">ELMLSELLISPNFGVHITLHPLFLKNEIMAKYRVKQNYEDVVVCTAAPISRKGDGRFELSKCTQRDLKYLYEVIKHPAVEQADDEQEKSTESPREN</sequence>
<organism evidence="1 2">
    <name type="scientific">Alistipes onderdonkii</name>
    <dbReference type="NCBI Taxonomy" id="328813"/>
    <lineage>
        <taxon>Bacteria</taxon>
        <taxon>Pseudomonadati</taxon>
        <taxon>Bacteroidota</taxon>
        <taxon>Bacteroidia</taxon>
        <taxon>Bacteroidales</taxon>
        <taxon>Rikenellaceae</taxon>
        <taxon>Alistipes</taxon>
    </lineage>
</organism>
<feature type="non-terminal residue" evidence="1">
    <location>
        <position position="1"/>
    </location>
</feature>
<proteinExistence type="predicted"/>
<evidence type="ECO:0000313" key="1">
    <source>
        <dbReference type="EMBL" id="MCQ5084102.1"/>
    </source>
</evidence>
<name>A0AAJ1CIN7_9BACT</name>
<protein>
    <submittedName>
        <fullName evidence="1">Uncharacterized protein</fullName>
    </submittedName>
</protein>
<accession>A0AAJ1CIN7</accession>
<dbReference type="EMBL" id="JANGBQ010000034">
    <property type="protein sequence ID" value="MCQ5084102.1"/>
    <property type="molecule type" value="Genomic_DNA"/>
</dbReference>
<dbReference type="Proteomes" id="UP001205035">
    <property type="component" value="Unassembled WGS sequence"/>
</dbReference>
<reference evidence="1" key="1">
    <citation type="submission" date="2022-06" db="EMBL/GenBank/DDBJ databases">
        <title>Isolation of gut microbiota from human fecal samples.</title>
        <authorList>
            <person name="Pamer E.G."/>
            <person name="Barat B."/>
            <person name="Waligurski E."/>
            <person name="Medina S."/>
            <person name="Paddock L."/>
            <person name="Mostad J."/>
        </authorList>
    </citation>
    <scope>NUCLEOTIDE SEQUENCE</scope>
    <source>
        <strain evidence="1">DFI.6.22</strain>
    </source>
</reference>